<comment type="caution">
    <text evidence="1">The sequence shown here is derived from an EMBL/GenBank/DDBJ whole genome shotgun (WGS) entry which is preliminary data.</text>
</comment>
<proteinExistence type="predicted"/>
<dbReference type="EMBL" id="VBOU01000058">
    <property type="protein sequence ID" value="TMQ54705.1"/>
    <property type="molecule type" value="Genomic_DNA"/>
</dbReference>
<dbReference type="AlphaFoldDB" id="A0A538STK5"/>
<protein>
    <submittedName>
        <fullName evidence="1">Uncharacterized protein</fullName>
    </submittedName>
</protein>
<name>A0A538STK5_UNCEI</name>
<reference evidence="1 2" key="1">
    <citation type="journal article" date="2019" name="Nat. Microbiol.">
        <title>Mediterranean grassland soil C-N compound turnover is dependent on rainfall and depth, and is mediated by genomically divergent microorganisms.</title>
        <authorList>
            <person name="Diamond S."/>
            <person name="Andeer P.F."/>
            <person name="Li Z."/>
            <person name="Crits-Christoph A."/>
            <person name="Burstein D."/>
            <person name="Anantharaman K."/>
            <person name="Lane K.R."/>
            <person name="Thomas B.C."/>
            <person name="Pan C."/>
            <person name="Northen T.R."/>
            <person name="Banfield J.F."/>
        </authorList>
    </citation>
    <scope>NUCLEOTIDE SEQUENCE [LARGE SCALE GENOMIC DNA]</scope>
    <source>
        <strain evidence="1">WS_4</strain>
    </source>
</reference>
<evidence type="ECO:0000313" key="1">
    <source>
        <dbReference type="EMBL" id="TMQ54705.1"/>
    </source>
</evidence>
<organism evidence="1 2">
    <name type="scientific">Eiseniibacteriota bacterium</name>
    <dbReference type="NCBI Taxonomy" id="2212470"/>
    <lineage>
        <taxon>Bacteria</taxon>
        <taxon>Candidatus Eiseniibacteriota</taxon>
    </lineage>
</organism>
<dbReference type="Proteomes" id="UP000319829">
    <property type="component" value="Unassembled WGS sequence"/>
</dbReference>
<sequence length="143" mass="16438">MAVVVGVTLPWPGLAMGTDTEAHRTEALDAAKKGIRDGEVVLPRRVPLLETFAEHLASDAKKLIEDEETGAKSYRYIRTGTNHYSLAFTYDWLASEQERRSSGDCFINVFDEDDDSMRPIMWPYIRAMRNEGIEWPPRWDRDF</sequence>
<gene>
    <name evidence="1" type="ORF">E6K74_05290</name>
</gene>
<evidence type="ECO:0000313" key="2">
    <source>
        <dbReference type="Proteomes" id="UP000319829"/>
    </source>
</evidence>
<accession>A0A538STK5</accession>